<evidence type="ECO:0000256" key="2">
    <source>
        <dbReference type="ARBA" id="ARBA00022771"/>
    </source>
</evidence>
<evidence type="ECO:0000256" key="5">
    <source>
        <dbReference type="SAM" id="MobiDB-lite"/>
    </source>
</evidence>
<evidence type="ECO:0000259" key="6">
    <source>
        <dbReference type="PROSITE" id="PS50145"/>
    </source>
</evidence>
<keyword evidence="3 4" id="KW-0862">Zinc</keyword>
<feature type="domain" description="F-box" evidence="7">
    <location>
        <begin position="370"/>
        <end position="424"/>
    </location>
</feature>
<feature type="domain" description="TRAF-type" evidence="6">
    <location>
        <begin position="58"/>
        <end position="107"/>
    </location>
</feature>
<dbReference type="AlphaFoldDB" id="A0AAF3J678"/>
<evidence type="ECO:0000313" key="8">
    <source>
        <dbReference type="Proteomes" id="UP000887575"/>
    </source>
</evidence>
<feature type="region of interest" description="Disordered" evidence="5">
    <location>
        <begin position="185"/>
        <end position="207"/>
    </location>
</feature>
<evidence type="ECO:0000259" key="7">
    <source>
        <dbReference type="PROSITE" id="PS50181"/>
    </source>
</evidence>
<reference evidence="9" key="1">
    <citation type="submission" date="2024-02" db="UniProtKB">
        <authorList>
            <consortium name="WormBaseParasite"/>
        </authorList>
    </citation>
    <scope>IDENTIFICATION</scope>
</reference>
<dbReference type="PROSITE" id="PS50145">
    <property type="entry name" value="ZF_TRAF"/>
    <property type="match status" value="1"/>
</dbReference>
<dbReference type="PROSITE" id="PS50181">
    <property type="entry name" value="FBOX"/>
    <property type="match status" value="1"/>
</dbReference>
<dbReference type="PANTHER" id="PTHR15933:SF20">
    <property type="entry name" value="F-BOX DOMAIN-CONTAINING PROTEIN"/>
    <property type="match status" value="1"/>
</dbReference>
<evidence type="ECO:0000313" key="9">
    <source>
        <dbReference type="WBParaSite" id="MBELARI_LOCUS18749"/>
    </source>
</evidence>
<dbReference type="WBParaSite" id="MBELARI_LOCUS18749">
    <property type="protein sequence ID" value="MBELARI_LOCUS18749"/>
    <property type="gene ID" value="MBELARI_LOCUS18749"/>
</dbReference>
<dbReference type="Proteomes" id="UP000887575">
    <property type="component" value="Unassembled WGS sequence"/>
</dbReference>
<dbReference type="InterPro" id="IPR013083">
    <property type="entry name" value="Znf_RING/FYVE/PHD"/>
</dbReference>
<evidence type="ECO:0000256" key="1">
    <source>
        <dbReference type="ARBA" id="ARBA00022723"/>
    </source>
</evidence>
<dbReference type="PANTHER" id="PTHR15933">
    <property type="entry name" value="PROTEIN CBG16327"/>
    <property type="match status" value="1"/>
</dbReference>
<evidence type="ECO:0000256" key="4">
    <source>
        <dbReference type="PROSITE-ProRule" id="PRU00207"/>
    </source>
</evidence>
<dbReference type="InterPro" id="IPR031890">
    <property type="entry name" value="Fbxo30/Fbxo40"/>
</dbReference>
<protein>
    <submittedName>
        <fullName evidence="9">Uncharacterized protein</fullName>
    </submittedName>
</protein>
<evidence type="ECO:0000256" key="3">
    <source>
        <dbReference type="ARBA" id="ARBA00022833"/>
    </source>
</evidence>
<dbReference type="SUPFAM" id="SSF49599">
    <property type="entry name" value="TRAF domain-like"/>
    <property type="match status" value="1"/>
</dbReference>
<dbReference type="Gene3D" id="3.30.40.10">
    <property type="entry name" value="Zinc/RING finger domain, C3HC4 (zinc finger)"/>
    <property type="match status" value="1"/>
</dbReference>
<keyword evidence="8" id="KW-1185">Reference proteome</keyword>
<dbReference type="GO" id="GO:0061630">
    <property type="term" value="F:ubiquitin protein ligase activity"/>
    <property type="evidence" value="ECO:0007669"/>
    <property type="project" value="InterPro"/>
</dbReference>
<organism evidence="8 9">
    <name type="scientific">Mesorhabditis belari</name>
    <dbReference type="NCBI Taxonomy" id="2138241"/>
    <lineage>
        <taxon>Eukaryota</taxon>
        <taxon>Metazoa</taxon>
        <taxon>Ecdysozoa</taxon>
        <taxon>Nematoda</taxon>
        <taxon>Chromadorea</taxon>
        <taxon>Rhabditida</taxon>
        <taxon>Rhabditina</taxon>
        <taxon>Rhabditomorpha</taxon>
        <taxon>Rhabditoidea</taxon>
        <taxon>Rhabditidae</taxon>
        <taxon>Mesorhabditinae</taxon>
        <taxon>Mesorhabditis</taxon>
    </lineage>
</organism>
<keyword evidence="1 4" id="KW-0479">Metal-binding</keyword>
<proteinExistence type="predicted"/>
<accession>A0AAF3J678</accession>
<dbReference type="InterPro" id="IPR001810">
    <property type="entry name" value="F-box_dom"/>
</dbReference>
<dbReference type="Pfam" id="PF15965">
    <property type="entry name" value="zf-TRAF_2"/>
    <property type="match status" value="1"/>
</dbReference>
<dbReference type="InterPro" id="IPR001293">
    <property type="entry name" value="Znf_TRAF"/>
</dbReference>
<keyword evidence="2 4" id="KW-0863">Zinc-finger</keyword>
<sequence length="522" mass="60795">MPDESDDDEINIEMFDSYLGIHAHCSHCIFAQCSYTECPMDLCKYCHIPLHCCKVEDHTEICLKVQVPCLNSRFGCNEILRRDRISAHLPSCPASAIVCTRETNWKCLNDEAKMQLKRWGKGIESYERVSIPEEELDVLLAQNAQEEIIQSYSYSRKSRVRCRDRINNKHPIVPLRSLFTDRGEQIGPLDKENHDQGDSSDEERAIEKAKRKKQLAMFANCWMCQYDPASQHLHTLGNENQKFRHQTKKRNTPKEIGTFNSTRKLMLAIDEEFIPEVTTKADNIYYLRRGGTVYTKVCLGVIRRDHVSNHFRSQHAEGENQIPCMIQRCPLWHRGCSFYVTPLKPRNGRIRYFDGCFHFCPNTEESPLAERTLDTVPPVIFFQITKFLSTANLRVLSMVNKSMRTMLFQRFRWLGVVELLWKKIDGFWEENGFKWSFPKTDQPANFSYNSCPEMNLHIPKCPYSDPIEWSEAKVPVFPAEFLSPIFGSVDEARADLFVLPDVWRGDAPRLEDSKGRLRNEWM</sequence>
<feature type="zinc finger region" description="TRAF-type" evidence="4">
    <location>
        <begin position="58"/>
        <end position="107"/>
    </location>
</feature>
<dbReference type="GO" id="GO:0008270">
    <property type="term" value="F:zinc ion binding"/>
    <property type="evidence" value="ECO:0007669"/>
    <property type="project" value="UniProtKB-KW"/>
</dbReference>
<name>A0AAF3J678_9BILA</name>